<dbReference type="EMBL" id="AGYG01000009">
    <property type="protein sequence ID" value="ENZ41832.1"/>
    <property type="molecule type" value="Genomic_DNA"/>
</dbReference>
<dbReference type="PIRSF" id="PIRSF000858">
    <property type="entry name" value="SCOT-t"/>
    <property type="match status" value="1"/>
</dbReference>
<dbReference type="InterPro" id="IPR004165">
    <property type="entry name" value="CoA_trans_fam_I"/>
</dbReference>
<reference evidence="5 6" key="1">
    <citation type="submission" date="2013-01" db="EMBL/GenBank/DDBJ databases">
        <title>The Genome Sequence of Clostridium bolteae 90B8.</title>
        <authorList>
            <consortium name="The Broad Institute Genome Sequencing Platform"/>
            <person name="Earl A."/>
            <person name="Ward D."/>
            <person name="Feldgarden M."/>
            <person name="Gevers D."/>
            <person name="Courvalin P."/>
            <person name="Lambert T."/>
            <person name="Walker B."/>
            <person name="Young S.K."/>
            <person name="Zeng Q."/>
            <person name="Gargeya S."/>
            <person name="Fitzgerald M."/>
            <person name="Haas B."/>
            <person name="Abouelleil A."/>
            <person name="Alvarado L."/>
            <person name="Arachchi H.M."/>
            <person name="Berlin A.M."/>
            <person name="Chapman S.B."/>
            <person name="Dewar J."/>
            <person name="Goldberg J."/>
            <person name="Griggs A."/>
            <person name="Gujja S."/>
            <person name="Hansen M."/>
            <person name="Howarth C."/>
            <person name="Imamovic A."/>
            <person name="Larimer J."/>
            <person name="McCowan C."/>
            <person name="Murphy C."/>
            <person name="Neiman D."/>
            <person name="Pearson M."/>
            <person name="Priest M."/>
            <person name="Roberts A."/>
            <person name="Saif S."/>
            <person name="Shea T."/>
            <person name="Sisk P."/>
            <person name="Sykes S."/>
            <person name="Wortman J."/>
            <person name="Nusbaum C."/>
            <person name="Birren B."/>
        </authorList>
    </citation>
    <scope>NUCLEOTIDE SEQUENCE [LARGE SCALE GENOMIC DNA]</scope>
    <source>
        <strain evidence="5 6">90B8</strain>
    </source>
</reference>
<dbReference type="GO" id="GO:0046952">
    <property type="term" value="P:ketone body catabolic process"/>
    <property type="evidence" value="ECO:0007669"/>
    <property type="project" value="InterPro"/>
</dbReference>
<evidence type="ECO:0000313" key="5">
    <source>
        <dbReference type="EMBL" id="ENZ41832.1"/>
    </source>
</evidence>
<organism evidence="5 6">
    <name type="scientific">Enterocloster bolteae 90B8</name>
    <dbReference type="NCBI Taxonomy" id="997897"/>
    <lineage>
        <taxon>Bacteria</taxon>
        <taxon>Bacillati</taxon>
        <taxon>Bacillota</taxon>
        <taxon>Clostridia</taxon>
        <taxon>Lachnospirales</taxon>
        <taxon>Lachnospiraceae</taxon>
        <taxon>Enterocloster</taxon>
    </lineage>
</organism>
<evidence type="ECO:0000256" key="4">
    <source>
        <dbReference type="PIRSR" id="PIRSR000858-1"/>
    </source>
</evidence>
<feature type="active site" description="5-glutamyl coenzyme A thioester intermediate" evidence="4">
    <location>
        <position position="321"/>
    </location>
</feature>
<dbReference type="HOGENOM" id="CLU_026774_4_0_9"/>
<dbReference type="Pfam" id="PF01144">
    <property type="entry name" value="CoA_trans"/>
    <property type="match status" value="1"/>
</dbReference>
<dbReference type="PATRIC" id="fig|997897.5.peg.1286"/>
<dbReference type="Proteomes" id="UP000013041">
    <property type="component" value="Unassembled WGS sequence"/>
</dbReference>
<proteinExistence type="inferred from homology"/>
<evidence type="ECO:0000313" key="6">
    <source>
        <dbReference type="Proteomes" id="UP000013041"/>
    </source>
</evidence>
<gene>
    <name evidence="5" type="ORF">HMPREF1097_01208</name>
</gene>
<comment type="caution">
    <text evidence="5">The sequence shown here is derived from an EMBL/GenBank/DDBJ whole genome shotgun (WGS) entry which is preliminary data.</text>
</comment>
<name>R0BC23_9FIRM</name>
<evidence type="ECO:0000256" key="2">
    <source>
        <dbReference type="ARBA" id="ARBA00022679"/>
    </source>
</evidence>
<dbReference type="RefSeq" id="WP_002571479.1">
    <property type="nucleotide sequence ID" value="NZ_KB851149.1"/>
</dbReference>
<sequence length="517" mass="56429">MAKIIPASEVGRYIHDNDTLWIVSSGGGINDPYKILENIEKSYLENGHPRDLTLCHASGIGDKNGGGSDRFSHRGMTRKVIGSHWVWSPNISRMAANNELEAYTLPQGVMTQLARCIAGGKPGLISHVGLGTYLDPRIEGGKMNTCCKEDLSEVIQLRGQEWMFYKSFPIQVAIMRGTTADEDGNITFEHEGVVLEAVSAAQAAKNSGGIVIVQVKRLTKRGTMDPKMVKVPGILVDYIVVDPNQKQSSITDYEPSFTGEVRAPDEQKDAMPMGARKIVARRAAQELFPGAVVNLGFGIPDGVASVAGEEGISDNITLTVEQGVIGGVPAQGINFSFGHNPQAIIDETYQFDWYDGGGLDLTFLSFAEMDCEGNVNVSKFGGRVVGVGGFANISQNAKKVVFCATFSSSGLEIGVENGKLKILREGRFTKMRKQVEQISFSGKFARLKGQNVMFVTERAVFELRQEGVVLTEIAPGIDLEKDVLTLMDFRPIISDHLKRMDEAIFLNQPMGHFKNFD</sequence>
<dbReference type="InterPro" id="IPR037171">
    <property type="entry name" value="NagB/RpiA_transferase-like"/>
</dbReference>
<dbReference type="InterPro" id="IPR014388">
    <property type="entry name" value="3-oxoacid_CoA-transferase"/>
</dbReference>
<dbReference type="GO" id="GO:0008410">
    <property type="term" value="F:CoA-transferase activity"/>
    <property type="evidence" value="ECO:0007669"/>
    <property type="project" value="InterPro"/>
</dbReference>
<keyword evidence="2 3" id="KW-0808">Transferase</keyword>
<dbReference type="PANTHER" id="PTHR43293:SF1">
    <property type="entry name" value="ACETATE COA-TRANSFERASE YDIF"/>
    <property type="match status" value="1"/>
</dbReference>
<dbReference type="SMART" id="SM00882">
    <property type="entry name" value="CoA_trans"/>
    <property type="match status" value="1"/>
</dbReference>
<dbReference type="PANTHER" id="PTHR43293">
    <property type="entry name" value="ACETATE COA-TRANSFERASE YDIF"/>
    <property type="match status" value="1"/>
</dbReference>
<evidence type="ECO:0000256" key="1">
    <source>
        <dbReference type="ARBA" id="ARBA00007154"/>
    </source>
</evidence>
<evidence type="ECO:0000256" key="3">
    <source>
        <dbReference type="PIRNR" id="PIRNR000858"/>
    </source>
</evidence>
<dbReference type="Gene3D" id="3.40.1080.10">
    <property type="entry name" value="Glutaconate Coenzyme A-transferase"/>
    <property type="match status" value="2"/>
</dbReference>
<comment type="similarity">
    <text evidence="1 3">Belongs to the 3-oxoacid CoA-transferase family.</text>
</comment>
<protein>
    <recommendedName>
        <fullName evidence="7">Propionate CoA-transferase</fullName>
    </recommendedName>
</protein>
<evidence type="ECO:0008006" key="7">
    <source>
        <dbReference type="Google" id="ProtNLM"/>
    </source>
</evidence>
<dbReference type="SUPFAM" id="SSF100950">
    <property type="entry name" value="NagB/RpiA/CoA transferase-like"/>
    <property type="match status" value="2"/>
</dbReference>
<dbReference type="AlphaFoldDB" id="R0BC23"/>
<accession>R0BC23</accession>